<feature type="compositionally biased region" description="Low complexity" evidence="1">
    <location>
        <begin position="306"/>
        <end position="321"/>
    </location>
</feature>
<dbReference type="PANTHER" id="PTHR12751">
    <property type="entry name" value="PHOSPHATASE AND ACTIN REGULATOR PHACTR"/>
    <property type="match status" value="1"/>
</dbReference>
<comment type="caution">
    <text evidence="2">The sequence shown here is derived from an EMBL/GenBank/DDBJ whole genome shotgun (WGS) entry which is preliminary data.</text>
</comment>
<dbReference type="RefSeq" id="XP_021882255.1">
    <property type="nucleotide sequence ID" value="XM_022023810.1"/>
</dbReference>
<dbReference type="EMBL" id="MCFF01000014">
    <property type="protein sequence ID" value="ORZ19087.1"/>
    <property type="molecule type" value="Genomic_DNA"/>
</dbReference>
<proteinExistence type="predicted"/>
<dbReference type="OrthoDB" id="5563016at2759"/>
<feature type="compositionally biased region" description="Low complexity" evidence="1">
    <location>
        <begin position="56"/>
        <end position="68"/>
    </location>
</feature>
<gene>
    <name evidence="2" type="ORF">BCR41DRAFT_351514</name>
</gene>
<dbReference type="GO" id="GO:0003779">
    <property type="term" value="F:actin binding"/>
    <property type="evidence" value="ECO:0007669"/>
    <property type="project" value="TreeGrafter"/>
</dbReference>
<accession>A0A1Y2GQC2</accession>
<dbReference type="AlphaFoldDB" id="A0A1Y2GQC2"/>
<evidence type="ECO:0000313" key="3">
    <source>
        <dbReference type="Proteomes" id="UP000193648"/>
    </source>
</evidence>
<protein>
    <submittedName>
        <fullName evidence="2">Uncharacterized protein</fullName>
    </submittedName>
</protein>
<organism evidence="2 3">
    <name type="scientific">Lobosporangium transversale</name>
    <dbReference type="NCBI Taxonomy" id="64571"/>
    <lineage>
        <taxon>Eukaryota</taxon>
        <taxon>Fungi</taxon>
        <taxon>Fungi incertae sedis</taxon>
        <taxon>Mucoromycota</taxon>
        <taxon>Mortierellomycotina</taxon>
        <taxon>Mortierellomycetes</taxon>
        <taxon>Mortierellales</taxon>
        <taxon>Mortierellaceae</taxon>
        <taxon>Lobosporangium</taxon>
    </lineage>
</organism>
<evidence type="ECO:0000313" key="2">
    <source>
        <dbReference type="EMBL" id="ORZ19087.1"/>
    </source>
</evidence>
<evidence type="ECO:0000256" key="1">
    <source>
        <dbReference type="SAM" id="MobiDB-lite"/>
    </source>
</evidence>
<dbReference type="GeneID" id="33565654"/>
<feature type="region of interest" description="Disordered" evidence="1">
    <location>
        <begin position="267"/>
        <end position="337"/>
    </location>
</feature>
<dbReference type="Proteomes" id="UP000193648">
    <property type="component" value="Unassembled WGS sequence"/>
</dbReference>
<dbReference type="STRING" id="64571.A0A1Y2GQC2"/>
<sequence length="821" mass="90345">MQQAQSQSVITKKTSIAAKLRKVFISRQQQSLFVTKGLETREGIVSLSSSLKDEANGSSGNSGTLTSTQFATGKHRGSTSSNSSADTALGNRSGNLPFRRCSGQTATPLTSPENSPPNSPTIKVSPSLMIVAAAVHDQAESPSSIFNPSFLTLEAEGSSDAASASISALGHSDLHDKSTLRSLSSKSIKRRLSFASISSFFGSRNNNTPQESRAKQHRSFSVPHVENPLTVGRQIAGFQRRHSLNDLHDHSNGKLPLSVHHHVVSPLSSEEAQNTSVITSATNRGPSKKLSFNNMFSKQKKKSIRPSKLAPSASAKPLKSALVHRSPGTANDQSKAHLVHSNAYRRSSSVRSQSSSYCQQYRHYPHYNQHHHQCPSQHALSTTDSLTHLAEANHSLASLSRRSSIQEDDGHDIYQQSYNYLPCSPTVACNSCTSRLSLEGPNDGILGTMATNIMNVVTANALSTPTPRILPTITIETGLNNDIAYEAQYCSLPQHLSPILSRSSSCRSFSSSSESVGEAHQSSSSSSSSSSISGSGSCSSSSCSIHFEINHTLAPTHKSGQLRVNGSSCRRPSDNQTFNPLLPAFAARVSVDHIALDSHQSNSITTEAPSIAYESPSTISNSSTEDSSASSTCTNVTLLPLANSIGYQKRDLVPLQHLGGYHDLQCQQEATVCLLYDQNEYEDERAYEHGHEHEHEQQYHHYAIDHDEYEQRRHLIEYQRQQHQYHHLHHLDLHHQEQHCYVDWASIYPPRPPRQLQFSTEGPTVFPTWTPEQYDRTSDTSTTASRLTPATAQRIKLELNQFKRHEMEVHQDSQIYTHYFL</sequence>
<reference evidence="2 3" key="1">
    <citation type="submission" date="2016-07" db="EMBL/GenBank/DDBJ databases">
        <title>Pervasive Adenine N6-methylation of Active Genes in Fungi.</title>
        <authorList>
            <consortium name="DOE Joint Genome Institute"/>
            <person name="Mondo S.J."/>
            <person name="Dannebaum R.O."/>
            <person name="Kuo R.C."/>
            <person name="Labutti K."/>
            <person name="Haridas S."/>
            <person name="Kuo A."/>
            <person name="Salamov A."/>
            <person name="Ahrendt S.R."/>
            <person name="Lipzen A."/>
            <person name="Sullivan W."/>
            <person name="Andreopoulos W.B."/>
            <person name="Clum A."/>
            <person name="Lindquist E."/>
            <person name="Daum C."/>
            <person name="Ramamoorthy G.K."/>
            <person name="Gryganskyi A."/>
            <person name="Culley D."/>
            <person name="Magnuson J.K."/>
            <person name="James T.Y."/>
            <person name="O'Malley M.A."/>
            <person name="Stajich J.E."/>
            <person name="Spatafora J.W."/>
            <person name="Visel A."/>
            <person name="Grigoriev I.V."/>
        </authorList>
    </citation>
    <scope>NUCLEOTIDE SEQUENCE [LARGE SCALE GENOMIC DNA]</scope>
    <source>
        <strain evidence="2 3">NRRL 3116</strain>
    </source>
</reference>
<dbReference type="PANTHER" id="PTHR12751:SF18">
    <property type="entry name" value="PHOSPHATASE AND ACTIN REGULATOR 1"/>
    <property type="match status" value="1"/>
</dbReference>
<name>A0A1Y2GQC2_9FUNG</name>
<keyword evidence="3" id="KW-1185">Reference proteome</keyword>
<feature type="region of interest" description="Disordered" evidence="1">
    <location>
        <begin position="51"/>
        <end position="122"/>
    </location>
</feature>
<feature type="compositionally biased region" description="Polar residues" evidence="1">
    <location>
        <begin position="78"/>
        <end position="94"/>
    </location>
</feature>
<dbReference type="InParanoid" id="A0A1Y2GQC2"/>
<feature type="compositionally biased region" description="Polar residues" evidence="1">
    <location>
        <begin position="270"/>
        <end position="297"/>
    </location>
</feature>
<dbReference type="GO" id="GO:0030036">
    <property type="term" value="P:actin cytoskeleton organization"/>
    <property type="evidence" value="ECO:0007669"/>
    <property type="project" value="TreeGrafter"/>
</dbReference>